<feature type="region of interest" description="Disordered" evidence="2">
    <location>
        <begin position="1"/>
        <end position="25"/>
    </location>
</feature>
<evidence type="ECO:0000256" key="2">
    <source>
        <dbReference type="SAM" id="MobiDB-lite"/>
    </source>
</evidence>
<keyword evidence="6" id="KW-1185">Reference proteome</keyword>
<dbReference type="GO" id="GO:0032040">
    <property type="term" value="C:small-subunit processome"/>
    <property type="evidence" value="ECO:0007669"/>
    <property type="project" value="InterPro"/>
</dbReference>
<dbReference type="InParanoid" id="A0A165BHG4"/>
<dbReference type="Proteomes" id="UP000077266">
    <property type="component" value="Unassembled WGS sequence"/>
</dbReference>
<dbReference type="InterPro" id="IPR007319">
    <property type="entry name" value="WDR36/Utp21_C"/>
</dbReference>
<protein>
    <submittedName>
        <fullName evidence="5">Utp21-domain-containing protein</fullName>
    </submittedName>
</protein>
<dbReference type="InterPro" id="IPR015943">
    <property type="entry name" value="WD40/YVTN_repeat-like_dom_sf"/>
</dbReference>
<dbReference type="Pfam" id="PF25171">
    <property type="entry name" value="Beta-prop_WDR36-Utp21_1st"/>
    <property type="match status" value="1"/>
</dbReference>
<reference evidence="5 6" key="1">
    <citation type="journal article" date="2016" name="Mol. Biol. Evol.">
        <title>Comparative Genomics of Early-Diverging Mushroom-Forming Fungi Provides Insights into the Origins of Lignocellulose Decay Capabilities.</title>
        <authorList>
            <person name="Nagy L.G."/>
            <person name="Riley R."/>
            <person name="Tritt A."/>
            <person name="Adam C."/>
            <person name="Daum C."/>
            <person name="Floudas D."/>
            <person name="Sun H."/>
            <person name="Yadav J.S."/>
            <person name="Pangilinan J."/>
            <person name="Larsson K.H."/>
            <person name="Matsuura K."/>
            <person name="Barry K."/>
            <person name="Labutti K."/>
            <person name="Kuo R."/>
            <person name="Ohm R.A."/>
            <person name="Bhattacharya S.S."/>
            <person name="Shirouzu T."/>
            <person name="Yoshinaga Y."/>
            <person name="Martin F.M."/>
            <person name="Grigoriev I.V."/>
            <person name="Hibbett D.S."/>
        </authorList>
    </citation>
    <scope>NUCLEOTIDE SEQUENCE [LARGE SCALE GENOMIC DNA]</scope>
    <source>
        <strain evidence="5 6">HHB12029</strain>
    </source>
</reference>
<dbReference type="AlphaFoldDB" id="A0A165BHG4"/>
<evidence type="ECO:0000259" key="4">
    <source>
        <dbReference type="Pfam" id="PF25171"/>
    </source>
</evidence>
<feature type="repeat" description="WD" evidence="1">
    <location>
        <begin position="304"/>
        <end position="345"/>
    </location>
</feature>
<dbReference type="OrthoDB" id="10250769at2759"/>
<dbReference type="InterPro" id="IPR001680">
    <property type="entry name" value="WD40_rpt"/>
</dbReference>
<dbReference type="GO" id="GO:0034388">
    <property type="term" value="C:Pwp2p-containing subcomplex of 90S preribosome"/>
    <property type="evidence" value="ECO:0007669"/>
    <property type="project" value="TreeGrafter"/>
</dbReference>
<dbReference type="STRING" id="1314781.A0A165BHG4"/>
<dbReference type="SMART" id="SM00320">
    <property type="entry name" value="WD40"/>
    <property type="match status" value="9"/>
</dbReference>
<dbReference type="Gene3D" id="2.130.10.10">
    <property type="entry name" value="YVTN repeat-like/Quinoprotein amine dehydrogenase"/>
    <property type="match status" value="2"/>
</dbReference>
<evidence type="ECO:0000313" key="6">
    <source>
        <dbReference type="Proteomes" id="UP000077266"/>
    </source>
</evidence>
<dbReference type="EMBL" id="KV426461">
    <property type="protein sequence ID" value="KZV80657.1"/>
    <property type="molecule type" value="Genomic_DNA"/>
</dbReference>
<dbReference type="PANTHER" id="PTHR22840">
    <property type="entry name" value="WD REPEAT-CONTAINING PROTEIN 36"/>
    <property type="match status" value="1"/>
</dbReference>
<organism evidence="5 6">
    <name type="scientific">Exidia glandulosa HHB12029</name>
    <dbReference type="NCBI Taxonomy" id="1314781"/>
    <lineage>
        <taxon>Eukaryota</taxon>
        <taxon>Fungi</taxon>
        <taxon>Dikarya</taxon>
        <taxon>Basidiomycota</taxon>
        <taxon>Agaricomycotina</taxon>
        <taxon>Agaricomycetes</taxon>
        <taxon>Auriculariales</taxon>
        <taxon>Exidiaceae</taxon>
        <taxon>Exidia</taxon>
    </lineage>
</organism>
<evidence type="ECO:0000256" key="1">
    <source>
        <dbReference type="PROSITE-ProRule" id="PRU00221"/>
    </source>
</evidence>
<dbReference type="GO" id="GO:0006364">
    <property type="term" value="P:rRNA processing"/>
    <property type="evidence" value="ECO:0007669"/>
    <property type="project" value="InterPro"/>
</dbReference>
<dbReference type="Pfam" id="PF04192">
    <property type="entry name" value="Utp21"/>
    <property type="match status" value="1"/>
</dbReference>
<accession>A0A165BHG4</accession>
<keyword evidence="1" id="KW-0853">WD repeat</keyword>
<feature type="repeat" description="WD" evidence="1">
    <location>
        <begin position="261"/>
        <end position="302"/>
    </location>
</feature>
<evidence type="ECO:0000313" key="5">
    <source>
        <dbReference type="EMBL" id="KZV80657.1"/>
    </source>
</evidence>
<feature type="domain" description="WDR36/Utp21 C-terminal" evidence="3">
    <location>
        <begin position="711"/>
        <end position="910"/>
    </location>
</feature>
<proteinExistence type="predicted"/>
<evidence type="ECO:0000259" key="3">
    <source>
        <dbReference type="Pfam" id="PF04192"/>
    </source>
</evidence>
<dbReference type="FunCoup" id="A0A165BHG4">
    <property type="interactions" value="960"/>
</dbReference>
<dbReference type="PROSITE" id="PS50294">
    <property type="entry name" value="WD_REPEATS_REGION"/>
    <property type="match status" value="1"/>
</dbReference>
<dbReference type="SUPFAM" id="SSF50998">
    <property type="entry name" value="Quinoprotein alcohol dehydrogenase-like"/>
    <property type="match status" value="1"/>
</dbReference>
<feature type="domain" description="WDR36/Utp21 N-terminal" evidence="4">
    <location>
        <begin position="63"/>
        <end position="338"/>
    </location>
</feature>
<dbReference type="PANTHER" id="PTHR22840:SF12">
    <property type="entry name" value="WD REPEAT-CONTAINING PROTEIN 36"/>
    <property type="match status" value="1"/>
</dbReference>
<sequence>MVTAPSSDRPRKRPRTEPSAPSSTRAGLFAPFRALGYVTNAVKPSIQTRAAAKGAADEPRIHIATVLGRAWALWEGGKMGLLFVGPDAPGESDISCIALDGDHVWVSAGLYVAQYMRGKETMRLENPLETNISSILVFGPQILGLTEDGSHLVVWDVQEKTAKSVIKFENGFTASLMLHPATYLNKVLVASQEGSMQLWNVKTQKCIFTFEPSALRERLDARNPGTITCFAQAAIDVIGIGFSTGEIVLHDIASNERIGRFFMDGGSIRSLAFRNGEKVLVTASSSGALAFWDLEERALLHLLRGAHEGAVTHVEWIPGHALLISSGEDNAVKQWTMDSPTSAPRLLKFRSGHTNAPSVLRYYGADGKTLLSASQTDRAVRMTSVVRDARSAELSQGAGKNAKASAMGLPSSAFKFPPVTALAFSNTRSKDWDDLVTAHKDESVCRTWSVQNMRLGKHTFKLQAAVTAVSVSACGNFAICATARGEVKVWSMQSGLQRRTFSVAGNVSGISSDTLNRTLIVSTLDGLLTFFDFHTGAVQGTLKLKSSCDALTMQRESNMVAVSCGDRVVRIVDIETRRVVRELDCRARIRDITWSADGRWIIVACYDRAIRTFDVPSGRLVDVFRTPDVATSISMSPTGDFLATTHVNRLGIYLWANRAQYTEVPLRTVDEEEVVDVLVPSVQGQAEEDALEALANLALNDSNQTVFDSPDQLSGELVTLTLLPRAKWQTLLNLDVISQRNKPKEPPKAPEQAPFFLPTLPGVEHRFAVDSATTEVPPTKQLRAGAVAEAESEFVRRLAEEDLDGDHEDFFQYARELSPAALDLELRGLTRLPVLERFIRALAARLTSRRDFEAVQAMVGVLLRLHGDVLVENASEMEVCLTALREAQSKETGRVLEMTAQALGTLAFVRAAP</sequence>
<dbReference type="InterPro" id="IPR011047">
    <property type="entry name" value="Quinoprotein_ADH-like_sf"/>
</dbReference>
<gene>
    <name evidence="5" type="ORF">EXIGLDRAFT_780702</name>
</gene>
<dbReference type="SUPFAM" id="SSF117289">
    <property type="entry name" value="Nucleoporin domain"/>
    <property type="match status" value="1"/>
</dbReference>
<dbReference type="PROSITE" id="PS50082">
    <property type="entry name" value="WD_REPEATS_2"/>
    <property type="match status" value="2"/>
</dbReference>
<name>A0A165BHG4_EXIGL</name>
<dbReference type="InterPro" id="IPR059157">
    <property type="entry name" value="WDR36-Utp21_N"/>
</dbReference>
<dbReference type="Pfam" id="PF25168">
    <property type="entry name" value="Beta-prop_WDR36-Utp21_2nd"/>
    <property type="match status" value="1"/>
</dbReference>